<sequence>MCNEECKKDVDGMPEPLKKERLPKKTAQVMLTVYVVFSLALFVYTQFGGSTLTAIQATVTVLVPALFIGCIYTIVQYPYLVVPLAMTVLVLTLSFVSYFCFRILKDIESCDPSPLKVYLNISDCGTSNRTLPLPSQAPSDGSKKPANPLVFNLGDKSWREMRLSNVRFEISNAGSPDAKLNLYIAAQSPQCTVFGVNGRERAVLYAILGYQDGTSAEYLMRPFAQSANNRGAEITEGPNIGSKIPSKVDVRFEGRCG</sequence>
<keyword evidence="1" id="KW-0812">Transmembrane</keyword>
<keyword evidence="1" id="KW-0472">Membrane</keyword>
<dbReference type="EMBL" id="VITH01000026">
    <property type="protein sequence ID" value="TWA73980.1"/>
    <property type="molecule type" value="Genomic_DNA"/>
</dbReference>
<evidence type="ECO:0000313" key="3">
    <source>
        <dbReference type="Proteomes" id="UP000318529"/>
    </source>
</evidence>
<name>A0A560BMX3_AZOBR</name>
<proteinExistence type="predicted"/>
<protein>
    <submittedName>
        <fullName evidence="2">Uncharacterized protein</fullName>
    </submittedName>
</protein>
<feature type="transmembrane region" description="Helical" evidence="1">
    <location>
        <begin position="27"/>
        <end position="47"/>
    </location>
</feature>
<comment type="caution">
    <text evidence="2">The sequence shown here is derived from an EMBL/GenBank/DDBJ whole genome shotgun (WGS) entry which is preliminary data.</text>
</comment>
<evidence type="ECO:0000256" key="1">
    <source>
        <dbReference type="SAM" id="Phobius"/>
    </source>
</evidence>
<dbReference type="AlphaFoldDB" id="A0A560BMX3"/>
<feature type="transmembrane region" description="Helical" evidence="1">
    <location>
        <begin position="82"/>
        <end position="104"/>
    </location>
</feature>
<keyword evidence="1" id="KW-1133">Transmembrane helix</keyword>
<feature type="transmembrane region" description="Helical" evidence="1">
    <location>
        <begin position="53"/>
        <end position="75"/>
    </location>
</feature>
<accession>A0A560BMX3</accession>
<gene>
    <name evidence="2" type="ORF">FBZ83_12647</name>
</gene>
<evidence type="ECO:0000313" key="2">
    <source>
        <dbReference type="EMBL" id="TWA73980.1"/>
    </source>
</evidence>
<dbReference type="Proteomes" id="UP000318529">
    <property type="component" value="Unassembled WGS sequence"/>
</dbReference>
<organism evidence="2 3">
    <name type="scientific">Azospirillum brasilense</name>
    <dbReference type="NCBI Taxonomy" id="192"/>
    <lineage>
        <taxon>Bacteria</taxon>
        <taxon>Pseudomonadati</taxon>
        <taxon>Pseudomonadota</taxon>
        <taxon>Alphaproteobacteria</taxon>
        <taxon>Rhodospirillales</taxon>
        <taxon>Azospirillaceae</taxon>
        <taxon>Azospirillum</taxon>
    </lineage>
</organism>
<reference evidence="2 3" key="1">
    <citation type="submission" date="2019-06" db="EMBL/GenBank/DDBJ databases">
        <title>Genomic Encyclopedia of Type Strains, Phase IV (KMG-V): Genome sequencing to study the core and pangenomes of soil and plant-associated prokaryotes.</title>
        <authorList>
            <person name="Whitman W."/>
        </authorList>
    </citation>
    <scope>NUCLEOTIDE SEQUENCE [LARGE SCALE GENOMIC DNA]</scope>
    <source>
        <strain evidence="2 3">BR 11650</strain>
    </source>
</reference>
<dbReference type="RefSeq" id="WP_145690844.1">
    <property type="nucleotide sequence ID" value="NZ_VITH01000026.1"/>
</dbReference>